<sequence length="49" mass="5567">IMPWKRIKFTAEGQNYDADPVLLQYLGGKFVTVFPEQAAIAEPKWPMNG</sequence>
<name>A0A7C9VJF8_9BRAD</name>
<evidence type="ECO:0000313" key="2">
    <source>
        <dbReference type="Proteomes" id="UP000480266"/>
    </source>
</evidence>
<organism evidence="1 2">
    <name type="scientific">Candidatus Afipia apatlaquensis</name>
    <dbReference type="NCBI Taxonomy" id="2712852"/>
    <lineage>
        <taxon>Bacteria</taxon>
        <taxon>Pseudomonadati</taxon>
        <taxon>Pseudomonadota</taxon>
        <taxon>Alphaproteobacteria</taxon>
        <taxon>Hyphomicrobiales</taxon>
        <taxon>Nitrobacteraceae</taxon>
        <taxon>Afipia</taxon>
    </lineage>
</organism>
<keyword evidence="2" id="KW-1185">Reference proteome</keyword>
<gene>
    <name evidence="1" type="ORF">G4V63_30940</name>
</gene>
<dbReference type="EMBL" id="JAAMRR010001584">
    <property type="protein sequence ID" value="NGX99447.1"/>
    <property type="molecule type" value="Genomic_DNA"/>
</dbReference>
<accession>A0A7C9VJF8</accession>
<evidence type="ECO:0000313" key="1">
    <source>
        <dbReference type="EMBL" id="NGX99447.1"/>
    </source>
</evidence>
<dbReference type="AlphaFoldDB" id="A0A7C9VJF8"/>
<protein>
    <submittedName>
        <fullName evidence="1">Amino acid ABC transporter substrate-binding protein</fullName>
    </submittedName>
</protein>
<reference evidence="1" key="1">
    <citation type="submission" date="2020-02" db="EMBL/GenBank/DDBJ databases">
        <title>Draft genome sequence of Candidatus Afipia apatlaquensis IBT-C3, a potential strain for decolorization of textile dyes.</title>
        <authorList>
            <person name="Sanchez-Reyes A."/>
            <person name="Breton-Deval L."/>
            <person name="Mangelson H."/>
            <person name="Sanchez-Flores A."/>
        </authorList>
    </citation>
    <scope>NUCLEOTIDE SEQUENCE [LARGE SCALE GENOMIC DNA]</scope>
    <source>
        <strain evidence="1">IBT-C3</strain>
    </source>
</reference>
<comment type="caution">
    <text evidence="1">The sequence shown here is derived from an EMBL/GenBank/DDBJ whole genome shotgun (WGS) entry which is preliminary data.</text>
</comment>
<feature type="non-terminal residue" evidence="1">
    <location>
        <position position="1"/>
    </location>
</feature>
<proteinExistence type="predicted"/>
<dbReference type="Proteomes" id="UP000480266">
    <property type="component" value="Unassembled WGS sequence"/>
</dbReference>